<evidence type="ECO:0000313" key="3">
    <source>
        <dbReference type="EMBL" id="GIE51517.1"/>
    </source>
</evidence>
<reference evidence="3" key="1">
    <citation type="submission" date="2021-01" db="EMBL/GenBank/DDBJ databases">
        <title>Whole genome shotgun sequence of Actinoplanes nipponensis NBRC 14063.</title>
        <authorList>
            <person name="Komaki H."/>
            <person name="Tamura T."/>
        </authorList>
    </citation>
    <scope>NUCLEOTIDE SEQUENCE</scope>
    <source>
        <strain evidence="3">NBRC 14063</strain>
    </source>
</reference>
<name>A0A919MNZ8_9ACTN</name>
<dbReference type="Pfam" id="PF04738">
    <property type="entry name" value="Lant_dehydr_N"/>
    <property type="match status" value="2"/>
</dbReference>
<feature type="domain" description="Thiopeptide-type bacteriocin biosynthesis" evidence="2">
    <location>
        <begin position="685"/>
        <end position="902"/>
    </location>
</feature>
<dbReference type="Proteomes" id="UP000647172">
    <property type="component" value="Unassembled WGS sequence"/>
</dbReference>
<proteinExistence type="predicted"/>
<protein>
    <recommendedName>
        <fullName evidence="5">Thiopeptide-type bacteriocin biosynthesis domain-containing protein</fullName>
    </recommendedName>
</protein>
<dbReference type="AlphaFoldDB" id="A0A919MNZ8"/>
<evidence type="ECO:0008006" key="5">
    <source>
        <dbReference type="Google" id="ProtNLM"/>
    </source>
</evidence>
<evidence type="ECO:0000259" key="2">
    <source>
        <dbReference type="Pfam" id="PF14028"/>
    </source>
</evidence>
<dbReference type="EMBL" id="BOMQ01000060">
    <property type="protein sequence ID" value="GIE51517.1"/>
    <property type="molecule type" value="Genomic_DNA"/>
</dbReference>
<keyword evidence="4" id="KW-1185">Reference proteome</keyword>
<organism evidence="3 4">
    <name type="scientific">Actinoplanes nipponensis</name>
    <dbReference type="NCBI Taxonomy" id="135950"/>
    <lineage>
        <taxon>Bacteria</taxon>
        <taxon>Bacillati</taxon>
        <taxon>Actinomycetota</taxon>
        <taxon>Actinomycetes</taxon>
        <taxon>Micromonosporales</taxon>
        <taxon>Micromonosporaceae</taxon>
        <taxon>Actinoplanes</taxon>
    </lineage>
</organism>
<feature type="domain" description="Lantibiotic dehydratase N-terminal" evidence="1">
    <location>
        <begin position="255"/>
        <end position="624"/>
    </location>
</feature>
<gene>
    <name evidence="3" type="ORF">Ani05nite_50510</name>
</gene>
<accession>A0A919MNZ8</accession>
<evidence type="ECO:0000259" key="1">
    <source>
        <dbReference type="Pfam" id="PF04738"/>
    </source>
</evidence>
<comment type="caution">
    <text evidence="3">The sequence shown here is derived from an EMBL/GenBank/DDBJ whole genome shotgun (WGS) entry which is preliminary data.</text>
</comment>
<dbReference type="InterPro" id="IPR006827">
    <property type="entry name" value="Lant_deHydtase_N"/>
</dbReference>
<evidence type="ECO:0000313" key="4">
    <source>
        <dbReference type="Proteomes" id="UP000647172"/>
    </source>
</evidence>
<sequence>MLPVAGAALIRIAAYPPGLSLPSWPDLSADHPAQWRAWLTEVWALPGFADAVTGAAPELAERIAVAASGAALPLRRWRRLVDTVMRYLLRWTTRATPFGMFAGVAPVSFAERTTVHLGQAHRAVAHPDGQFVAEHATQAEHDLAMLHATSVVANTLGYRRGEKWVLPCAGTDGDRRWDVEVRLASPVQTALDAARSPISFTDLAAKVGASMPAAERLLARLIDLGVLLTALRPATTVTDPGAHLARHHLPFDPGRRAAVDLRADVEVALPPAVLREASRAAQALTAIAPALPGWQEYHAAFIDRWGPGVAVPLREVLGTLGFPAGYRGSTRRSPATFTPRDRLLARLAQQAALDDGAEVVLDDDLIDQLHGDDDRSPIPHTELRFTLAADTPADVDRGAFTLTVLSGSRHAGTAAGRFLHLLDPDELVAFRTVYRHLPTAQPGADVVQLSGPPLDARLAPLTRAPELLPILPLGEFHPAPVRTVDDLAITGDGRQLWLVSRTTGQPVEPLLFNSVLLTTLQQPLMRFLTEIWTAWTAPCAPFDWGHAHDLPYLPRVRRGRSILHPARWRIDRTALPTWTAAWLQWYDSWQRHRHQYHLPREVLVGADDVRVRLDLDNPAHLHLLRHELDRQPHADLTEAPGPAGWIDGRPAELVLTLTRHTSATRIPRQPRPVTTLIHRPGPSRWVQAHLYGPTDEILADLARRPADYLPAGWWFLRYPTPAAHLRLRIPVTDSDHFTELAHRLADWMQQLHDTGAAYDYSLHPYRPEARHGAHATLAAAEAFFATDSRAALHRLIASRDRQASTAAGMIAIATAFTSDGPQWLTTHVPHRTGPRLNREQLAIAGTPVHDEHLAGTLTAYRAAIDNDTLDVDTVLGDLLHLHHTRMIGVAAASEQHCLRLARAIALAGRSR</sequence>
<dbReference type="Pfam" id="PF14028">
    <property type="entry name" value="Lant_dehydr_C"/>
    <property type="match status" value="1"/>
</dbReference>
<dbReference type="RefSeq" id="WP_203772300.1">
    <property type="nucleotide sequence ID" value="NZ_BAAAYJ010000099.1"/>
</dbReference>
<dbReference type="NCBIfam" id="TIGR03891">
    <property type="entry name" value="thiopep_ocin"/>
    <property type="match status" value="1"/>
</dbReference>
<feature type="domain" description="Lantibiotic dehydratase N-terminal" evidence="1">
    <location>
        <begin position="46"/>
        <end position="246"/>
    </location>
</feature>
<dbReference type="InterPro" id="IPR023809">
    <property type="entry name" value="Thiopep_bacteriocin_synth_dom"/>
</dbReference>